<feature type="transmembrane region" description="Helical" evidence="1">
    <location>
        <begin position="49"/>
        <end position="71"/>
    </location>
</feature>
<feature type="transmembrane region" description="Helical" evidence="1">
    <location>
        <begin position="78"/>
        <end position="96"/>
    </location>
</feature>
<feature type="transmembrane region" description="Helical" evidence="1">
    <location>
        <begin position="125"/>
        <end position="142"/>
    </location>
</feature>
<evidence type="ECO:0000313" key="2">
    <source>
        <dbReference type="EMBL" id="GAA4413289.1"/>
    </source>
</evidence>
<proteinExistence type="predicted"/>
<dbReference type="RefSeq" id="WP_345208589.1">
    <property type="nucleotide sequence ID" value="NZ_BAABGM010000026.1"/>
</dbReference>
<evidence type="ECO:0000256" key="1">
    <source>
        <dbReference type="SAM" id="Phobius"/>
    </source>
</evidence>
<evidence type="ECO:0000313" key="3">
    <source>
        <dbReference type="Proteomes" id="UP001500945"/>
    </source>
</evidence>
<accession>A0ABP8KQE9</accession>
<dbReference type="Proteomes" id="UP001500945">
    <property type="component" value="Unassembled WGS sequence"/>
</dbReference>
<sequence length="171" mass="18038">MTTTSRTDAPRPGTATRPVGVGVQQWAALASVLAGGIHLAVTPEHLEEWWVYGAFFVVVGCFQLALAALVLRRPTWPVALTGIVVNLSVVLVWVVSRTTGLPVEPPEDITSHVWSHTEGVGPADLAATGAELVVVCLLVTLLPPRLRRTTVNVLLVTGAGLWALRLSGALG</sequence>
<organism evidence="2 3">
    <name type="scientific">Fodinibacter luteus</name>
    <dbReference type="NCBI Taxonomy" id="552064"/>
    <lineage>
        <taxon>Bacteria</taxon>
        <taxon>Bacillati</taxon>
        <taxon>Actinomycetota</taxon>
        <taxon>Actinomycetes</taxon>
        <taxon>Micrococcales</taxon>
        <taxon>Intrasporangiaceae</taxon>
        <taxon>Fodinibacter (ex Wang et al. 2009)</taxon>
    </lineage>
</organism>
<keyword evidence="1" id="KW-0472">Membrane</keyword>
<feature type="transmembrane region" description="Helical" evidence="1">
    <location>
        <begin position="149"/>
        <end position="168"/>
    </location>
</feature>
<protein>
    <submittedName>
        <fullName evidence="2">Uncharacterized protein</fullName>
    </submittedName>
</protein>
<comment type="caution">
    <text evidence="2">The sequence shown here is derived from an EMBL/GenBank/DDBJ whole genome shotgun (WGS) entry which is preliminary data.</text>
</comment>
<dbReference type="EMBL" id="BAABGM010000026">
    <property type="protein sequence ID" value="GAA4413289.1"/>
    <property type="molecule type" value="Genomic_DNA"/>
</dbReference>
<keyword evidence="3" id="KW-1185">Reference proteome</keyword>
<keyword evidence="1" id="KW-1133">Transmembrane helix</keyword>
<reference evidence="3" key="1">
    <citation type="journal article" date="2019" name="Int. J. Syst. Evol. Microbiol.">
        <title>The Global Catalogue of Microorganisms (GCM) 10K type strain sequencing project: providing services to taxonomists for standard genome sequencing and annotation.</title>
        <authorList>
            <consortium name="The Broad Institute Genomics Platform"/>
            <consortium name="The Broad Institute Genome Sequencing Center for Infectious Disease"/>
            <person name="Wu L."/>
            <person name="Ma J."/>
        </authorList>
    </citation>
    <scope>NUCLEOTIDE SEQUENCE [LARGE SCALE GENOMIC DNA]</scope>
    <source>
        <strain evidence="3">JCM 17809</strain>
    </source>
</reference>
<keyword evidence="1" id="KW-0812">Transmembrane</keyword>
<gene>
    <name evidence="2" type="ORF">GCM10023168_36030</name>
</gene>
<name>A0ABP8KQE9_9MICO</name>